<dbReference type="InterPro" id="IPR025110">
    <property type="entry name" value="AMP-bd_C"/>
</dbReference>
<evidence type="ECO:0000259" key="7">
    <source>
        <dbReference type="Pfam" id="PF00501"/>
    </source>
</evidence>
<evidence type="ECO:0000256" key="6">
    <source>
        <dbReference type="ARBA" id="ARBA00067668"/>
    </source>
</evidence>
<keyword evidence="10" id="KW-1185">Reference proteome</keyword>
<comment type="caution">
    <text evidence="9">The sequence shown here is derived from an EMBL/GenBank/DDBJ whole genome shotgun (WGS) entry which is preliminary data.</text>
</comment>
<reference evidence="9" key="1">
    <citation type="submission" date="2022-11" db="EMBL/GenBank/DDBJ databases">
        <title>Draft genome sequence of Hoeflea poritis E7-10 and Hoeflea prorocentri PM5-8, separated from scleractinian coral Porites lutea and marine dinoflagellate.</title>
        <authorList>
            <person name="Zhang G."/>
            <person name="Wei Q."/>
            <person name="Cai L."/>
        </authorList>
    </citation>
    <scope>NUCLEOTIDE SEQUENCE</scope>
    <source>
        <strain evidence="9">PM5-8</strain>
    </source>
</reference>
<evidence type="ECO:0000256" key="2">
    <source>
        <dbReference type="ARBA" id="ARBA00022598"/>
    </source>
</evidence>
<dbReference type="PANTHER" id="PTHR43201">
    <property type="entry name" value="ACYL-COA SYNTHETASE"/>
    <property type="match status" value="1"/>
</dbReference>
<dbReference type="PANTHER" id="PTHR43201:SF32">
    <property type="entry name" value="2-SUCCINYLBENZOATE--COA LIGASE, CHLOROPLASTIC_PEROXISOMAL"/>
    <property type="match status" value="1"/>
</dbReference>
<evidence type="ECO:0000256" key="4">
    <source>
        <dbReference type="ARBA" id="ARBA00051915"/>
    </source>
</evidence>
<evidence type="ECO:0000313" key="10">
    <source>
        <dbReference type="Proteomes" id="UP001151234"/>
    </source>
</evidence>
<dbReference type="GO" id="GO:0031956">
    <property type="term" value="F:medium-chain fatty acid-CoA ligase activity"/>
    <property type="evidence" value="ECO:0007669"/>
    <property type="project" value="TreeGrafter"/>
</dbReference>
<dbReference type="FunFam" id="3.30.300.30:FF:000008">
    <property type="entry name" value="2,3-dihydroxybenzoate-AMP ligase"/>
    <property type="match status" value="1"/>
</dbReference>
<keyword evidence="2 9" id="KW-0436">Ligase</keyword>
<protein>
    <recommendedName>
        <fullName evidence="6">3-methylmercaptopropionyl-CoA ligase</fullName>
        <ecNumber evidence="5">6.2.1.44</ecNumber>
    </recommendedName>
</protein>
<dbReference type="AlphaFoldDB" id="A0A9X3UF30"/>
<dbReference type="InterPro" id="IPR020845">
    <property type="entry name" value="AMP-binding_CS"/>
</dbReference>
<dbReference type="EMBL" id="JAPJZI010000001">
    <property type="protein sequence ID" value="MDA5397505.1"/>
    <property type="molecule type" value="Genomic_DNA"/>
</dbReference>
<evidence type="ECO:0000256" key="3">
    <source>
        <dbReference type="ARBA" id="ARBA00022723"/>
    </source>
</evidence>
<organism evidence="9 10">
    <name type="scientific">Hoeflea prorocentri</name>
    <dbReference type="NCBI Taxonomy" id="1922333"/>
    <lineage>
        <taxon>Bacteria</taxon>
        <taxon>Pseudomonadati</taxon>
        <taxon>Pseudomonadota</taxon>
        <taxon>Alphaproteobacteria</taxon>
        <taxon>Hyphomicrobiales</taxon>
        <taxon>Rhizobiaceae</taxon>
        <taxon>Hoeflea</taxon>
    </lineage>
</organism>
<gene>
    <name evidence="9" type="ORF">OQ273_02865</name>
</gene>
<evidence type="ECO:0000256" key="1">
    <source>
        <dbReference type="ARBA" id="ARBA00006432"/>
    </source>
</evidence>
<dbReference type="Pfam" id="PF00501">
    <property type="entry name" value="AMP-binding"/>
    <property type="match status" value="1"/>
</dbReference>
<accession>A0A9X3UF30</accession>
<evidence type="ECO:0000313" key="9">
    <source>
        <dbReference type="EMBL" id="MDA5397505.1"/>
    </source>
</evidence>
<comment type="similarity">
    <text evidence="1">Belongs to the ATP-dependent AMP-binding enzyme family.</text>
</comment>
<dbReference type="EC" id="6.2.1.44" evidence="5"/>
<dbReference type="GO" id="GO:0006631">
    <property type="term" value="P:fatty acid metabolic process"/>
    <property type="evidence" value="ECO:0007669"/>
    <property type="project" value="TreeGrafter"/>
</dbReference>
<comment type="catalytic activity">
    <reaction evidence="4">
        <text>3-(methylsulfanyl)propanoate + ATP + CoA = 3-(methylsulfanyl)propanoyl-CoA + AMP + diphosphate</text>
        <dbReference type="Rhea" id="RHEA:43052"/>
        <dbReference type="ChEBI" id="CHEBI:30616"/>
        <dbReference type="ChEBI" id="CHEBI:33019"/>
        <dbReference type="ChEBI" id="CHEBI:49016"/>
        <dbReference type="ChEBI" id="CHEBI:57287"/>
        <dbReference type="ChEBI" id="CHEBI:82815"/>
        <dbReference type="ChEBI" id="CHEBI:456215"/>
        <dbReference type="EC" id="6.2.1.44"/>
    </reaction>
    <physiologicalReaction direction="left-to-right" evidence="4">
        <dbReference type="Rhea" id="RHEA:43053"/>
    </physiologicalReaction>
</comment>
<dbReference type="InterPro" id="IPR045851">
    <property type="entry name" value="AMP-bd_C_sf"/>
</dbReference>
<evidence type="ECO:0000256" key="5">
    <source>
        <dbReference type="ARBA" id="ARBA00066616"/>
    </source>
</evidence>
<dbReference type="RefSeq" id="WP_267988966.1">
    <property type="nucleotide sequence ID" value="NZ_JAPJZI010000001.1"/>
</dbReference>
<dbReference type="Gene3D" id="3.30.300.30">
    <property type="match status" value="1"/>
</dbReference>
<dbReference type="SUPFAM" id="SSF56801">
    <property type="entry name" value="Acetyl-CoA synthetase-like"/>
    <property type="match status" value="1"/>
</dbReference>
<dbReference type="InterPro" id="IPR000873">
    <property type="entry name" value="AMP-dep_synth/lig_dom"/>
</dbReference>
<feature type="domain" description="AMP-dependent synthetase/ligase" evidence="7">
    <location>
        <begin position="11"/>
        <end position="384"/>
    </location>
</feature>
<proteinExistence type="inferred from homology"/>
<dbReference type="Gene3D" id="3.40.50.12780">
    <property type="entry name" value="N-terminal domain of ligase-like"/>
    <property type="match status" value="1"/>
</dbReference>
<dbReference type="PROSITE" id="PS00455">
    <property type="entry name" value="AMP_BINDING"/>
    <property type="match status" value="1"/>
</dbReference>
<name>A0A9X3UF30_9HYPH</name>
<keyword evidence="3" id="KW-0479">Metal-binding</keyword>
<feature type="domain" description="AMP-binding enzyme C-terminal" evidence="8">
    <location>
        <begin position="434"/>
        <end position="510"/>
    </location>
</feature>
<evidence type="ECO:0000259" key="8">
    <source>
        <dbReference type="Pfam" id="PF13193"/>
    </source>
</evidence>
<dbReference type="GO" id="GO:0046872">
    <property type="term" value="F:metal ion binding"/>
    <property type="evidence" value="ECO:0007669"/>
    <property type="project" value="UniProtKB-KW"/>
</dbReference>
<dbReference type="Proteomes" id="UP001151234">
    <property type="component" value="Unassembled WGS sequence"/>
</dbReference>
<dbReference type="CDD" id="cd17631">
    <property type="entry name" value="FACL_FadD13-like"/>
    <property type="match status" value="1"/>
</dbReference>
<dbReference type="NCBIfam" id="NF004837">
    <property type="entry name" value="PRK06187.1"/>
    <property type="match status" value="1"/>
</dbReference>
<dbReference type="Pfam" id="PF13193">
    <property type="entry name" value="AMP-binding_C"/>
    <property type="match status" value="1"/>
</dbReference>
<sequence>MIRLPDLVRKYAFHTPDKMATYFEGRAHSWAQFSARMHGAAKALQDLGVGPGDRVAFLGMNSHWLVEMYLVPSMIGALCVPINYRLSEDEMAETIDDCTPQILIVDRHFQEQAAALMERCPSLETLIFADWDAPAPVLPPDTLNYDDLIAQAGNVAADAFDDLASASDDTMILFYTSGTTGQPKGVMLSHSNMQANATGTGPLYKYRSDDVLLLSGPMFHLGTGSRVFTSIVYGTTKIIQAKFEVEETMRLIQDQKVTTMTMVPTMLRMILDHPTFPTFDFSSLRCLTYGAAPMPIGVISQCLEQIPDVTFCQGYGMTEAAPNLCVLRPEDHEPIDGVIPKLASVGRPIHTTDLRIVDENDKPVKQGETGELTVRGPQIMNGYWNKPEETGEAMRGGFYHTGDAGYEDEDGYIYLVGRTKEMIITGGENVYPIETENCLSKHPDVASAAVLGLPHDKWGEMVVAVVALHDGARVTGDDLIAYCRGKIAGYKVPKSIRIWDGPLPLSHTNKIDKQKIRAKISETTDE</sequence>
<dbReference type="InterPro" id="IPR042099">
    <property type="entry name" value="ANL_N_sf"/>
</dbReference>